<evidence type="ECO:0000256" key="9">
    <source>
        <dbReference type="ARBA" id="ARBA00022692"/>
    </source>
</evidence>
<accession>A0A843UQQ8</accession>
<keyword evidence="12" id="KW-0770">Synapse</keyword>
<dbReference type="OrthoDB" id="5597044at2759"/>
<evidence type="ECO:0000256" key="3">
    <source>
        <dbReference type="ARBA" id="ARBA00004234"/>
    </source>
</evidence>
<dbReference type="GO" id="GO:0016020">
    <property type="term" value="C:membrane"/>
    <property type="evidence" value="ECO:0007669"/>
    <property type="project" value="UniProtKB-SubCell"/>
</dbReference>
<evidence type="ECO:0000256" key="2">
    <source>
        <dbReference type="ARBA" id="ARBA00004172"/>
    </source>
</evidence>
<dbReference type="InterPro" id="IPR044234">
    <property type="entry name" value="TMEM230"/>
</dbReference>
<keyword evidence="11 18" id="KW-1133">Transmembrane helix</keyword>
<evidence type="ECO:0000256" key="17">
    <source>
        <dbReference type="ARBA" id="ARBA00024088"/>
    </source>
</evidence>
<sequence length="187" mass="20688">VPRRRGLRTSRCPTLFLCSKLAARQRLLKTQKKKKKRKGGSLWIRTRRSRASHLRLPAGFLPNPLRPPPAAPHRTAPHRCAAPPMAYVDHAFSISDEDIMVETSYVAQNRPPIKEIALAVAMLVFGTLAIVLGAVMAANRVGGDRAHGIFFGALGAVLFIPGFYYTRIAYYAYKGYKGFSFANIPPV</sequence>
<evidence type="ECO:0000256" key="5">
    <source>
        <dbReference type="ARBA" id="ARBA00004419"/>
    </source>
</evidence>
<dbReference type="PANTHER" id="PTHR15664">
    <property type="entry name" value="C20ORF30 PROTEIN"/>
    <property type="match status" value="1"/>
</dbReference>
<dbReference type="GO" id="GO:0005769">
    <property type="term" value="C:early endosome"/>
    <property type="evidence" value="ECO:0007669"/>
    <property type="project" value="UniProtKB-SubCell"/>
</dbReference>
<reference evidence="19" key="1">
    <citation type="submission" date="2017-07" db="EMBL/GenBank/DDBJ databases">
        <title>Taro Niue Genome Assembly and Annotation.</title>
        <authorList>
            <person name="Atibalentja N."/>
            <person name="Keating K."/>
            <person name="Fields C.J."/>
        </authorList>
    </citation>
    <scope>NUCLEOTIDE SEQUENCE</scope>
    <source>
        <strain evidence="19">Niue_2</strain>
        <tissue evidence="19">Leaf</tissue>
    </source>
</reference>
<evidence type="ECO:0000256" key="1">
    <source>
        <dbReference type="ARBA" id="ARBA00004141"/>
    </source>
</evidence>
<evidence type="ECO:0000256" key="7">
    <source>
        <dbReference type="ARBA" id="ARBA00004603"/>
    </source>
</evidence>
<evidence type="ECO:0000256" key="11">
    <source>
        <dbReference type="ARBA" id="ARBA00022989"/>
    </source>
</evidence>
<keyword evidence="13" id="KW-0333">Golgi apparatus</keyword>
<dbReference type="AlphaFoldDB" id="A0A843UQQ8"/>
<evidence type="ECO:0000256" key="8">
    <source>
        <dbReference type="ARBA" id="ARBA00007743"/>
    </source>
</evidence>
<evidence type="ECO:0000313" key="19">
    <source>
        <dbReference type="EMBL" id="MQL85915.1"/>
    </source>
</evidence>
<evidence type="ECO:0000256" key="16">
    <source>
        <dbReference type="ARBA" id="ARBA00024003"/>
    </source>
</evidence>
<evidence type="ECO:0000256" key="13">
    <source>
        <dbReference type="ARBA" id="ARBA00023034"/>
    </source>
</evidence>
<dbReference type="GO" id="GO:0055037">
    <property type="term" value="C:recycling endosome"/>
    <property type="evidence" value="ECO:0007669"/>
    <property type="project" value="UniProtKB-SubCell"/>
</dbReference>
<keyword evidence="10" id="KW-0967">Endosome</keyword>
<evidence type="ECO:0000256" key="15">
    <source>
        <dbReference type="ARBA" id="ARBA00023329"/>
    </source>
</evidence>
<proteinExistence type="inferred from homology"/>
<evidence type="ECO:0000256" key="18">
    <source>
        <dbReference type="SAM" id="Phobius"/>
    </source>
</evidence>
<evidence type="ECO:0000256" key="12">
    <source>
        <dbReference type="ARBA" id="ARBA00023018"/>
    </source>
</evidence>
<comment type="caution">
    <text evidence="19">The sequence shown here is derived from an EMBL/GenBank/DDBJ whole genome shotgun (WGS) entry which is preliminary data.</text>
</comment>
<keyword evidence="20" id="KW-1185">Reference proteome</keyword>
<dbReference type="GO" id="GO:0005794">
    <property type="term" value="C:Golgi apparatus"/>
    <property type="evidence" value="ECO:0007669"/>
    <property type="project" value="UniProtKB-SubCell"/>
</dbReference>
<feature type="transmembrane region" description="Helical" evidence="18">
    <location>
        <begin position="116"/>
        <end position="137"/>
    </location>
</feature>
<evidence type="ECO:0000313" key="20">
    <source>
        <dbReference type="Proteomes" id="UP000652761"/>
    </source>
</evidence>
<feature type="transmembrane region" description="Helical" evidence="18">
    <location>
        <begin position="149"/>
        <end position="170"/>
    </location>
</feature>
<comment type="similarity">
    <text evidence="8">Belongs to the TMEM134/TMEM230 family.</text>
</comment>
<dbReference type="PANTHER" id="PTHR15664:SF6">
    <property type="entry name" value="TRANSMEMBRANE PROTEIN 230"/>
    <property type="match status" value="1"/>
</dbReference>
<gene>
    <name evidence="19" type="ORF">Taro_018444</name>
</gene>
<dbReference type="GO" id="GO:0005776">
    <property type="term" value="C:autophagosome"/>
    <property type="evidence" value="ECO:0007669"/>
    <property type="project" value="UniProtKB-SubCell"/>
</dbReference>
<comment type="subcellular location">
    <subcellularLocation>
        <location evidence="5">Cytoplasmic vesicle</location>
        <location evidence="5">Autophagosome</location>
    </subcellularLocation>
    <subcellularLocation>
        <location evidence="3">Cytoplasmic vesicle</location>
        <location evidence="3">Secretory vesicle</location>
        <location evidence="3">Synaptic vesicle</location>
    </subcellularLocation>
    <subcellularLocation>
        <location evidence="4">Early endosome</location>
    </subcellularLocation>
    <subcellularLocation>
        <location evidence="6">Golgi apparatus</location>
        <location evidence="6">trans-Golgi network</location>
    </subcellularLocation>
    <subcellularLocation>
        <location evidence="7">Late endosome</location>
    </subcellularLocation>
    <subcellularLocation>
        <location evidence="1">Membrane</location>
        <topology evidence="1">Multi-pass membrane protein</topology>
    </subcellularLocation>
    <subcellularLocation>
        <location evidence="2">Recycling endosome</location>
    </subcellularLocation>
</comment>
<dbReference type="Proteomes" id="UP000652761">
    <property type="component" value="Unassembled WGS sequence"/>
</dbReference>
<keyword evidence="15" id="KW-0968">Cytoplasmic vesicle</keyword>
<protein>
    <recommendedName>
        <fullName evidence="17">Transmembrane protein 230</fullName>
    </recommendedName>
</protein>
<evidence type="ECO:0000256" key="6">
    <source>
        <dbReference type="ARBA" id="ARBA00004601"/>
    </source>
</evidence>
<dbReference type="EMBL" id="NMUH01000858">
    <property type="protein sequence ID" value="MQL85915.1"/>
    <property type="molecule type" value="Genomic_DNA"/>
</dbReference>
<dbReference type="GO" id="GO:0005770">
    <property type="term" value="C:late endosome"/>
    <property type="evidence" value="ECO:0007669"/>
    <property type="project" value="UniProtKB-SubCell"/>
</dbReference>
<dbReference type="Pfam" id="PF05915">
    <property type="entry name" value="TMEM_230_134"/>
    <property type="match status" value="1"/>
</dbReference>
<evidence type="ECO:0000256" key="14">
    <source>
        <dbReference type="ARBA" id="ARBA00023136"/>
    </source>
</evidence>
<name>A0A843UQQ8_COLES</name>
<dbReference type="InterPro" id="IPR008590">
    <property type="entry name" value="TMEM_230/134"/>
</dbReference>
<evidence type="ECO:0000256" key="10">
    <source>
        <dbReference type="ARBA" id="ARBA00022753"/>
    </source>
</evidence>
<keyword evidence="14 18" id="KW-0472">Membrane</keyword>
<keyword evidence="9 18" id="KW-0812">Transmembrane</keyword>
<organism evidence="19 20">
    <name type="scientific">Colocasia esculenta</name>
    <name type="common">Wild taro</name>
    <name type="synonym">Arum esculentum</name>
    <dbReference type="NCBI Taxonomy" id="4460"/>
    <lineage>
        <taxon>Eukaryota</taxon>
        <taxon>Viridiplantae</taxon>
        <taxon>Streptophyta</taxon>
        <taxon>Embryophyta</taxon>
        <taxon>Tracheophyta</taxon>
        <taxon>Spermatophyta</taxon>
        <taxon>Magnoliopsida</taxon>
        <taxon>Liliopsida</taxon>
        <taxon>Araceae</taxon>
        <taxon>Aroideae</taxon>
        <taxon>Colocasieae</taxon>
        <taxon>Colocasia</taxon>
    </lineage>
</organism>
<feature type="non-terminal residue" evidence="19">
    <location>
        <position position="1"/>
    </location>
</feature>
<comment type="function">
    <text evidence="16">Involved in trafficking and recycling of synaptic vesicles.</text>
</comment>
<evidence type="ECO:0000256" key="4">
    <source>
        <dbReference type="ARBA" id="ARBA00004412"/>
    </source>
</evidence>